<evidence type="ECO:0000256" key="7">
    <source>
        <dbReference type="SAM" id="Phobius"/>
    </source>
</evidence>
<evidence type="ECO:0000256" key="1">
    <source>
        <dbReference type="ARBA" id="ARBA00004141"/>
    </source>
</evidence>
<dbReference type="SUPFAM" id="SSF103473">
    <property type="entry name" value="MFS general substrate transporter"/>
    <property type="match status" value="1"/>
</dbReference>
<evidence type="ECO:0000256" key="6">
    <source>
        <dbReference type="SAM" id="MobiDB-lite"/>
    </source>
</evidence>
<evidence type="ECO:0000256" key="5">
    <source>
        <dbReference type="ARBA" id="ARBA00023136"/>
    </source>
</evidence>
<evidence type="ECO:0000313" key="9">
    <source>
        <dbReference type="EMBL" id="OAA80742.1"/>
    </source>
</evidence>
<dbReference type="Gene3D" id="1.20.1250.20">
    <property type="entry name" value="MFS general substrate transporter like domains"/>
    <property type="match status" value="1"/>
</dbReference>
<keyword evidence="10" id="KW-1185">Reference proteome</keyword>
<keyword evidence="4 7" id="KW-1133">Transmembrane helix</keyword>
<feature type="transmembrane region" description="Helical" evidence="7">
    <location>
        <begin position="306"/>
        <end position="329"/>
    </location>
</feature>
<evidence type="ECO:0000256" key="3">
    <source>
        <dbReference type="ARBA" id="ARBA00022692"/>
    </source>
</evidence>
<feature type="transmembrane region" description="Helical" evidence="7">
    <location>
        <begin position="460"/>
        <end position="478"/>
    </location>
</feature>
<feature type="compositionally biased region" description="Basic and acidic residues" evidence="6">
    <location>
        <begin position="1"/>
        <end position="16"/>
    </location>
</feature>
<dbReference type="Proteomes" id="UP000076881">
    <property type="component" value="Unassembled WGS sequence"/>
</dbReference>
<comment type="subcellular location">
    <subcellularLocation>
        <location evidence="1">Membrane</location>
        <topology evidence="1">Multi-pass membrane protein</topology>
    </subcellularLocation>
</comment>
<dbReference type="InterPro" id="IPR011701">
    <property type="entry name" value="MFS"/>
</dbReference>
<feature type="transmembrane region" description="Helical" evidence="7">
    <location>
        <begin position="209"/>
        <end position="229"/>
    </location>
</feature>
<feature type="region of interest" description="Disordered" evidence="6">
    <location>
        <begin position="1"/>
        <end position="41"/>
    </location>
</feature>
<dbReference type="PANTHER" id="PTHR23502">
    <property type="entry name" value="MAJOR FACILITATOR SUPERFAMILY"/>
    <property type="match status" value="1"/>
</dbReference>
<comment type="caution">
    <text evidence="9">The sequence shown here is derived from an EMBL/GenBank/DDBJ whole genome shotgun (WGS) entry which is preliminary data.</text>
</comment>
<keyword evidence="2" id="KW-0813">Transport</keyword>
<feature type="transmembrane region" description="Helical" evidence="7">
    <location>
        <begin position="490"/>
        <end position="509"/>
    </location>
</feature>
<evidence type="ECO:0000259" key="8">
    <source>
        <dbReference type="PROSITE" id="PS50850"/>
    </source>
</evidence>
<name>A0A162KCI9_CORDF</name>
<feature type="transmembrane region" description="Helical" evidence="7">
    <location>
        <begin position="93"/>
        <end position="113"/>
    </location>
</feature>
<proteinExistence type="predicted"/>
<keyword evidence="3 7" id="KW-0812">Transmembrane</keyword>
<dbReference type="FunFam" id="1.20.1720.10:FF:000009">
    <property type="entry name" value="MFS multidrug transporter"/>
    <property type="match status" value="1"/>
</dbReference>
<dbReference type="Gene3D" id="1.20.1720.10">
    <property type="entry name" value="Multidrug resistance protein D"/>
    <property type="match status" value="1"/>
</dbReference>
<dbReference type="AlphaFoldDB" id="A0A162KCI9"/>
<dbReference type="STRING" id="1081108.A0A162KCI9"/>
<feature type="transmembrane region" description="Helical" evidence="7">
    <location>
        <begin position="341"/>
        <end position="359"/>
    </location>
</feature>
<evidence type="ECO:0000256" key="2">
    <source>
        <dbReference type="ARBA" id="ARBA00022448"/>
    </source>
</evidence>
<keyword evidence="5 7" id="KW-0472">Membrane</keyword>
<organism evidence="9 10">
    <name type="scientific">Akanthomyces lecanii RCEF 1005</name>
    <dbReference type="NCBI Taxonomy" id="1081108"/>
    <lineage>
        <taxon>Eukaryota</taxon>
        <taxon>Fungi</taxon>
        <taxon>Dikarya</taxon>
        <taxon>Ascomycota</taxon>
        <taxon>Pezizomycotina</taxon>
        <taxon>Sordariomycetes</taxon>
        <taxon>Hypocreomycetidae</taxon>
        <taxon>Hypocreales</taxon>
        <taxon>Cordycipitaceae</taxon>
        <taxon>Akanthomyces</taxon>
        <taxon>Cordyceps confragosa</taxon>
    </lineage>
</organism>
<accession>A0A162KCI9</accession>
<dbReference type="GO" id="GO:0022857">
    <property type="term" value="F:transmembrane transporter activity"/>
    <property type="evidence" value="ECO:0007669"/>
    <property type="project" value="InterPro"/>
</dbReference>
<feature type="transmembrane region" description="Helical" evidence="7">
    <location>
        <begin position="422"/>
        <end position="448"/>
    </location>
</feature>
<dbReference type="InterPro" id="IPR020846">
    <property type="entry name" value="MFS_dom"/>
</dbReference>
<reference evidence="9 10" key="1">
    <citation type="journal article" date="2016" name="Genome Biol. Evol.">
        <title>Divergent and convergent evolution of fungal pathogenicity.</title>
        <authorList>
            <person name="Shang Y."/>
            <person name="Xiao G."/>
            <person name="Zheng P."/>
            <person name="Cen K."/>
            <person name="Zhan S."/>
            <person name="Wang C."/>
        </authorList>
    </citation>
    <scope>NUCLEOTIDE SEQUENCE [LARGE SCALE GENOMIC DNA]</scope>
    <source>
        <strain evidence="9 10">RCEF 1005</strain>
    </source>
</reference>
<dbReference type="EMBL" id="AZHF01000001">
    <property type="protein sequence ID" value="OAA80742.1"/>
    <property type="molecule type" value="Genomic_DNA"/>
</dbReference>
<protein>
    <submittedName>
        <fullName evidence="9">General substrate transporter</fullName>
    </submittedName>
</protein>
<evidence type="ECO:0000256" key="4">
    <source>
        <dbReference type="ARBA" id="ARBA00022989"/>
    </source>
</evidence>
<dbReference type="Pfam" id="PF07690">
    <property type="entry name" value="MFS_1"/>
    <property type="match status" value="1"/>
</dbReference>
<feature type="transmembrane region" description="Helical" evidence="7">
    <location>
        <begin position="54"/>
        <end position="73"/>
    </location>
</feature>
<feature type="transmembrane region" description="Helical" evidence="7">
    <location>
        <begin position="120"/>
        <end position="139"/>
    </location>
</feature>
<dbReference type="GO" id="GO:0005886">
    <property type="term" value="C:plasma membrane"/>
    <property type="evidence" value="ECO:0007669"/>
    <property type="project" value="TreeGrafter"/>
</dbReference>
<dbReference type="PROSITE" id="PS50850">
    <property type="entry name" value="MFS"/>
    <property type="match status" value="1"/>
</dbReference>
<feature type="domain" description="Major facilitator superfamily (MFS) profile" evidence="8">
    <location>
        <begin position="55"/>
        <end position="512"/>
    </location>
</feature>
<dbReference type="InterPro" id="IPR036259">
    <property type="entry name" value="MFS_trans_sf"/>
</dbReference>
<dbReference type="OrthoDB" id="440553at2759"/>
<gene>
    <name evidence="9" type="ORF">LEL_00287</name>
</gene>
<sequence>MGDTTRLENEPGRPEIEGVLPQPSAAADEEEKAPIQRTNSRAPYSVHSKTVKRLLVLAASATAIFSPISAQIYLPALIPIAKSLHVSAAKVNLTITTYMVFQGITPMFVGSLADAGGRRPAYIVCFVIYLAANIGLALAPNYGAVLALRCLQSAGSSSTVALCTAVVADVVTSAERGQYVGFTVLPTVLAPSLGPVLGGVLSQYLGWRWIFWVLAIAAGVALLLIVALFPETCRRIVGDGSIMPPPIYRSLLQTIRVRKENRKINETADLEGASAAATGASEAKFKFKPPNVLEAVMMLFRRASGLLLWSSAIIFAGFYCITAAMPVLLHRRYHLNETQVGLMYLPIAGGSIIAAFAAGRLMTWNYKRHCAMAGLPFDRSRQMDMTNFPIERVRLEIGIPLVLLAGACLISWGWAIHFHAHIAVLCVIMVFLGIGLIGMTNSMNVLLVDMHPGKAGTATAANNLTRCLIGAGATAAIIPLERAIGVGKAFSIVGILYFICVTPLALLALKGMKWRQMQKKAQGA</sequence>
<dbReference type="PANTHER" id="PTHR23502:SF51">
    <property type="entry name" value="QUINIDINE RESISTANCE PROTEIN 1-RELATED"/>
    <property type="match status" value="1"/>
</dbReference>
<evidence type="ECO:0000313" key="10">
    <source>
        <dbReference type="Proteomes" id="UP000076881"/>
    </source>
</evidence>
<feature type="transmembrane region" description="Helical" evidence="7">
    <location>
        <begin position="397"/>
        <end position="416"/>
    </location>
</feature>